<evidence type="ECO:0000313" key="3">
    <source>
        <dbReference type="EMBL" id="SHM38641.1"/>
    </source>
</evidence>
<reference evidence="3 4" key="1">
    <citation type="submission" date="2016-11" db="EMBL/GenBank/DDBJ databases">
        <authorList>
            <person name="Jaros S."/>
            <person name="Januszkiewicz K."/>
            <person name="Wedrychowicz H."/>
        </authorList>
    </citation>
    <scope>NUCLEOTIDE SEQUENCE [LARGE SCALE GENOMIC DNA]</scope>
    <source>
        <strain evidence="3 4">CGMCC 4.2025</strain>
    </source>
</reference>
<name>A0A1M7ICZ7_9ACTN</name>
<organism evidence="3 4">
    <name type="scientific">Actinacidiphila paucisporea</name>
    <dbReference type="NCBI Taxonomy" id="310782"/>
    <lineage>
        <taxon>Bacteria</taxon>
        <taxon>Bacillati</taxon>
        <taxon>Actinomycetota</taxon>
        <taxon>Actinomycetes</taxon>
        <taxon>Kitasatosporales</taxon>
        <taxon>Streptomycetaceae</taxon>
        <taxon>Actinacidiphila</taxon>
    </lineage>
</organism>
<keyword evidence="1" id="KW-0560">Oxidoreductase</keyword>
<dbReference type="InterPro" id="IPR036188">
    <property type="entry name" value="FAD/NAD-bd_sf"/>
</dbReference>
<dbReference type="PANTHER" id="PTHR13789">
    <property type="entry name" value="MONOOXYGENASE"/>
    <property type="match status" value="1"/>
</dbReference>
<accession>A0A1M7ICZ7</accession>
<evidence type="ECO:0000256" key="1">
    <source>
        <dbReference type="ARBA" id="ARBA00023002"/>
    </source>
</evidence>
<evidence type="ECO:0000313" key="4">
    <source>
        <dbReference type="Proteomes" id="UP000184111"/>
    </source>
</evidence>
<dbReference type="EMBL" id="FRBI01000010">
    <property type="protein sequence ID" value="SHM38641.1"/>
    <property type="molecule type" value="Genomic_DNA"/>
</dbReference>
<dbReference type="AlphaFoldDB" id="A0A1M7ICZ7"/>
<dbReference type="PANTHER" id="PTHR13789:SF309">
    <property type="entry name" value="PUTATIVE (AFU_ORTHOLOGUE AFUA_6G14510)-RELATED"/>
    <property type="match status" value="1"/>
</dbReference>
<sequence>MTLPTRSRRPPAAGQGFSLAAEDAVTLGRCLRDHHDVPGALARYEGLRRERVERVVAWGSGMNNAKKQGLAGRMVRDLVLPTILKRGSRPEEMRKMSWLFEHHIDWESSV</sequence>
<dbReference type="SUPFAM" id="SSF51905">
    <property type="entry name" value="FAD/NAD(P)-binding domain"/>
    <property type="match status" value="1"/>
</dbReference>
<dbReference type="InterPro" id="IPR050493">
    <property type="entry name" value="FAD-dep_Monooxygenase_BioMet"/>
</dbReference>
<keyword evidence="4" id="KW-1185">Reference proteome</keyword>
<dbReference type="Gene3D" id="3.50.50.60">
    <property type="entry name" value="FAD/NAD(P)-binding domain"/>
    <property type="match status" value="1"/>
</dbReference>
<evidence type="ECO:0000256" key="2">
    <source>
        <dbReference type="ARBA" id="ARBA00023033"/>
    </source>
</evidence>
<dbReference type="RefSeq" id="WP_200804451.1">
    <property type="nucleotide sequence ID" value="NZ_FRBI01000010.1"/>
</dbReference>
<dbReference type="Proteomes" id="UP000184111">
    <property type="component" value="Unassembled WGS sequence"/>
</dbReference>
<evidence type="ECO:0008006" key="5">
    <source>
        <dbReference type="Google" id="ProtNLM"/>
    </source>
</evidence>
<gene>
    <name evidence="3" type="ORF">SAMN05216499_110215</name>
</gene>
<proteinExistence type="predicted"/>
<dbReference type="GO" id="GO:0004497">
    <property type="term" value="F:monooxygenase activity"/>
    <property type="evidence" value="ECO:0007669"/>
    <property type="project" value="UniProtKB-KW"/>
</dbReference>
<dbReference type="STRING" id="310782.SAMN05216499_110215"/>
<protein>
    <recommendedName>
        <fullName evidence="5">FAD-binding domain-containing protein</fullName>
    </recommendedName>
</protein>
<keyword evidence="2" id="KW-0503">Monooxygenase</keyword>